<organism evidence="3 4">
    <name type="scientific">Lentinula lateritia</name>
    <dbReference type="NCBI Taxonomy" id="40482"/>
    <lineage>
        <taxon>Eukaryota</taxon>
        <taxon>Fungi</taxon>
        <taxon>Dikarya</taxon>
        <taxon>Basidiomycota</taxon>
        <taxon>Agaricomycotina</taxon>
        <taxon>Agaricomycetes</taxon>
        <taxon>Agaricomycetidae</taxon>
        <taxon>Agaricales</taxon>
        <taxon>Marasmiineae</taxon>
        <taxon>Omphalotaceae</taxon>
        <taxon>Lentinula</taxon>
    </lineage>
</organism>
<evidence type="ECO:0000256" key="2">
    <source>
        <dbReference type="SAM" id="SignalP"/>
    </source>
</evidence>
<gene>
    <name evidence="3" type="ORF">C8J55DRAFT_560602</name>
</gene>
<feature type="signal peptide" evidence="2">
    <location>
        <begin position="1"/>
        <end position="18"/>
    </location>
</feature>
<protein>
    <submittedName>
        <fullName evidence="3">Uncharacterized protein</fullName>
    </submittedName>
</protein>
<dbReference type="AlphaFoldDB" id="A0A9W9AFG0"/>
<name>A0A9W9AFG0_9AGAR</name>
<dbReference type="Proteomes" id="UP001150238">
    <property type="component" value="Unassembled WGS sequence"/>
</dbReference>
<sequence length="219" mass="23892">MLFHPVYLILGVLSAVYAAPFNTATGNGLDSRSLTLITRSQGGLSHTNGNADHPQTNGHNREPVTNGHSTASLQKFEVWFSGMRKPSHPSTPPDVSSEIELDVCHAINSWQGSSARPNDLIFLEPYSTTSGGFWYEEEDIHDSTRMEGSLRSVSEYEKPDALPVRETEAGTPNRDVAVTLWDHGIIVGPSRPHLSGLLSFAHSNSQHPLIAFIPIVLKA</sequence>
<dbReference type="EMBL" id="JANVFS010000015">
    <property type="protein sequence ID" value="KAJ4480661.1"/>
    <property type="molecule type" value="Genomic_DNA"/>
</dbReference>
<evidence type="ECO:0000313" key="4">
    <source>
        <dbReference type="Proteomes" id="UP001150238"/>
    </source>
</evidence>
<accession>A0A9W9AFG0</accession>
<keyword evidence="2" id="KW-0732">Signal</keyword>
<comment type="caution">
    <text evidence="3">The sequence shown here is derived from an EMBL/GenBank/DDBJ whole genome shotgun (WGS) entry which is preliminary data.</text>
</comment>
<feature type="chain" id="PRO_5040816804" evidence="2">
    <location>
        <begin position="19"/>
        <end position="219"/>
    </location>
</feature>
<proteinExistence type="predicted"/>
<feature type="compositionally biased region" description="Polar residues" evidence="1">
    <location>
        <begin position="41"/>
        <end position="58"/>
    </location>
</feature>
<evidence type="ECO:0000313" key="3">
    <source>
        <dbReference type="EMBL" id="KAJ4480661.1"/>
    </source>
</evidence>
<evidence type="ECO:0000256" key="1">
    <source>
        <dbReference type="SAM" id="MobiDB-lite"/>
    </source>
</evidence>
<reference evidence="3" key="1">
    <citation type="submission" date="2022-08" db="EMBL/GenBank/DDBJ databases">
        <authorList>
            <consortium name="DOE Joint Genome Institute"/>
            <person name="Min B."/>
            <person name="Riley R."/>
            <person name="Sierra-Patev S."/>
            <person name="Naranjo-Ortiz M."/>
            <person name="Looney B."/>
            <person name="Konkel Z."/>
            <person name="Slot J.C."/>
            <person name="Sakamoto Y."/>
            <person name="Steenwyk J.L."/>
            <person name="Rokas A."/>
            <person name="Carro J."/>
            <person name="Camarero S."/>
            <person name="Ferreira P."/>
            <person name="Molpeceres G."/>
            <person name="Ruiz-Duenas F.J."/>
            <person name="Serrano A."/>
            <person name="Henrissat B."/>
            <person name="Drula E."/>
            <person name="Hughes K.W."/>
            <person name="Mata J.L."/>
            <person name="Ishikawa N.K."/>
            <person name="Vargas-Isla R."/>
            <person name="Ushijima S."/>
            <person name="Smith C.A."/>
            <person name="Ahrendt S."/>
            <person name="Andreopoulos W."/>
            <person name="He G."/>
            <person name="Labutti K."/>
            <person name="Lipzen A."/>
            <person name="Ng V."/>
            <person name="Sandor L."/>
            <person name="Barry K."/>
            <person name="Martinez A.T."/>
            <person name="Xiao Y."/>
            <person name="Gibbons J.G."/>
            <person name="Terashima K."/>
            <person name="Hibbett D.S."/>
            <person name="Grigoriev I.V."/>
        </authorList>
    </citation>
    <scope>NUCLEOTIDE SEQUENCE</scope>
    <source>
        <strain evidence="3">Sp2 HRB7682 ss15</strain>
    </source>
</reference>
<reference evidence="3" key="2">
    <citation type="journal article" date="2023" name="Proc. Natl. Acad. Sci. U.S.A.">
        <title>A global phylogenomic analysis of the shiitake genus Lentinula.</title>
        <authorList>
            <person name="Sierra-Patev S."/>
            <person name="Min B."/>
            <person name="Naranjo-Ortiz M."/>
            <person name="Looney B."/>
            <person name="Konkel Z."/>
            <person name="Slot J.C."/>
            <person name="Sakamoto Y."/>
            <person name="Steenwyk J.L."/>
            <person name="Rokas A."/>
            <person name="Carro J."/>
            <person name="Camarero S."/>
            <person name="Ferreira P."/>
            <person name="Molpeceres G."/>
            <person name="Ruiz-Duenas F.J."/>
            <person name="Serrano A."/>
            <person name="Henrissat B."/>
            <person name="Drula E."/>
            <person name="Hughes K.W."/>
            <person name="Mata J.L."/>
            <person name="Ishikawa N.K."/>
            <person name="Vargas-Isla R."/>
            <person name="Ushijima S."/>
            <person name="Smith C.A."/>
            <person name="Donoghue J."/>
            <person name="Ahrendt S."/>
            <person name="Andreopoulos W."/>
            <person name="He G."/>
            <person name="LaButti K."/>
            <person name="Lipzen A."/>
            <person name="Ng V."/>
            <person name="Riley R."/>
            <person name="Sandor L."/>
            <person name="Barry K."/>
            <person name="Martinez A.T."/>
            <person name="Xiao Y."/>
            <person name="Gibbons J.G."/>
            <person name="Terashima K."/>
            <person name="Grigoriev I.V."/>
            <person name="Hibbett D."/>
        </authorList>
    </citation>
    <scope>NUCLEOTIDE SEQUENCE</scope>
    <source>
        <strain evidence="3">Sp2 HRB7682 ss15</strain>
    </source>
</reference>
<feature type="region of interest" description="Disordered" evidence="1">
    <location>
        <begin position="41"/>
        <end position="67"/>
    </location>
</feature>